<name>A0A401J363_SPHXE</name>
<reference evidence="3 4" key="1">
    <citation type="submission" date="2014-12" db="EMBL/GenBank/DDBJ databases">
        <title>Whole genome sequencing of Sphingobium xenophagum OW59.</title>
        <authorList>
            <person name="Ohta Y."/>
            <person name="Nishi S."/>
            <person name="Hatada Y."/>
        </authorList>
    </citation>
    <scope>NUCLEOTIDE SEQUENCE [LARGE SCALE GENOMIC DNA]</scope>
    <source>
        <strain evidence="3 4">OW59</strain>
    </source>
</reference>
<organism evidence="3 4">
    <name type="scientific">Sphingobium xenophagum</name>
    <dbReference type="NCBI Taxonomy" id="121428"/>
    <lineage>
        <taxon>Bacteria</taxon>
        <taxon>Pseudomonadati</taxon>
        <taxon>Pseudomonadota</taxon>
        <taxon>Alphaproteobacteria</taxon>
        <taxon>Sphingomonadales</taxon>
        <taxon>Sphingomonadaceae</taxon>
        <taxon>Sphingobium</taxon>
    </lineage>
</organism>
<dbReference type="EMBL" id="BBQY01000013">
    <property type="protein sequence ID" value="GBH31050.1"/>
    <property type="molecule type" value="Genomic_DNA"/>
</dbReference>
<evidence type="ECO:0000313" key="3">
    <source>
        <dbReference type="EMBL" id="GBH31050.1"/>
    </source>
</evidence>
<evidence type="ECO:0000313" key="4">
    <source>
        <dbReference type="Proteomes" id="UP000290975"/>
    </source>
</evidence>
<evidence type="ECO:0000256" key="2">
    <source>
        <dbReference type="SAM" id="Phobius"/>
    </source>
</evidence>
<dbReference type="PANTHER" id="PTHR32309">
    <property type="entry name" value="TYROSINE-PROTEIN KINASE"/>
    <property type="match status" value="1"/>
</dbReference>
<gene>
    <name evidence="3" type="ORF">MBESOW_P2311</name>
</gene>
<accession>A0A401J363</accession>
<feature type="transmembrane region" description="Helical" evidence="2">
    <location>
        <begin position="339"/>
        <end position="360"/>
    </location>
</feature>
<dbReference type="GO" id="GO:0005886">
    <property type="term" value="C:plasma membrane"/>
    <property type="evidence" value="ECO:0007669"/>
    <property type="project" value="TreeGrafter"/>
</dbReference>
<protein>
    <submittedName>
        <fullName evidence="3">Capsular polysaccharide transport system permease protein</fullName>
    </submittedName>
</protein>
<keyword evidence="2" id="KW-0812">Transmembrane</keyword>
<feature type="transmembrane region" description="Helical" evidence="2">
    <location>
        <begin position="12"/>
        <end position="29"/>
    </location>
</feature>
<dbReference type="AlphaFoldDB" id="A0A401J363"/>
<keyword evidence="2" id="KW-0472">Membrane</keyword>
<evidence type="ECO:0000256" key="1">
    <source>
        <dbReference type="SAM" id="Coils"/>
    </source>
</evidence>
<keyword evidence="4" id="KW-1185">Reference proteome</keyword>
<proteinExistence type="predicted"/>
<comment type="caution">
    <text evidence="3">The sequence shown here is derived from an EMBL/GenBank/DDBJ whole genome shotgun (WGS) entry which is preliminary data.</text>
</comment>
<keyword evidence="2" id="KW-1133">Transmembrane helix</keyword>
<keyword evidence="1" id="KW-0175">Coiled coil</keyword>
<dbReference type="PANTHER" id="PTHR32309:SF13">
    <property type="entry name" value="FERRIC ENTEROBACTIN TRANSPORT PROTEIN FEPE"/>
    <property type="match status" value="1"/>
</dbReference>
<sequence>MSSWLRKHRNWCLIVLLPTALVAIYYYLIAADQYQSEAHFVVRTSDAPSAAPSGLSQALTMVGGTSSERDAMVVADYLESHDAVEALQSKIGLSEMYRRAEADPLSRLWYLDPKPEQLQKYFKGKVDVDVSSETGITTLKVRSFRPEDSYRIIQELLKLGEGRVNTLNQRNYANAIAMAQRRVQEAETNLSLVQRKITQFRRNEADFNPQITGASRTSMVSELQGRLAVAKAQEASMAAVVSANSPQLLALRQRVAALSRQVAVESAKLSSGPGNVAAGMGAYEGIKVRQEMAGKQLEIASAGLQRAQDDARRQQLFVVPVVDANMPVKALFPERTKTVLTAFFALMLAYGIGWLITAGVKEHAA</sequence>
<feature type="coiled-coil region" evidence="1">
    <location>
        <begin position="169"/>
        <end position="203"/>
    </location>
</feature>
<dbReference type="Proteomes" id="UP000290975">
    <property type="component" value="Unassembled WGS sequence"/>
</dbReference>
<dbReference type="GO" id="GO:0004713">
    <property type="term" value="F:protein tyrosine kinase activity"/>
    <property type="evidence" value="ECO:0007669"/>
    <property type="project" value="TreeGrafter"/>
</dbReference>
<dbReference type="InterPro" id="IPR050445">
    <property type="entry name" value="Bact_polysacc_biosynth/exp"/>
</dbReference>